<proteinExistence type="predicted"/>
<dbReference type="EMBL" id="JAGPXF010000005">
    <property type="protein sequence ID" value="KAH7241291.1"/>
    <property type="molecule type" value="Genomic_DNA"/>
</dbReference>
<sequence length="202" mass="21831">MPTPREILTTVASVATATAAGAWSTPATSAVSLHHPSSLPIRHVPSALHNVFPEAPDLSQNSKAFHVEAWNNASQVEQILVFSGIPLGAKDCSVGWRQGNRIDRLFICEGGDKLAGVRQMSQIPEHQPVTFSSIQSFDHGSEDIGAADFADWDDLESWDHIVGSINCAESIYLKAALRDVSGSTKVVLDQNDQNGFYVTYSI</sequence>
<gene>
    <name evidence="1" type="ORF">BKA59DRAFT_455888</name>
</gene>
<evidence type="ECO:0000313" key="1">
    <source>
        <dbReference type="EMBL" id="KAH7241291.1"/>
    </source>
</evidence>
<dbReference type="OrthoDB" id="5431298at2759"/>
<dbReference type="AlphaFoldDB" id="A0A8K0W9Q2"/>
<organism evidence="1 2">
    <name type="scientific">Fusarium tricinctum</name>
    <dbReference type="NCBI Taxonomy" id="61284"/>
    <lineage>
        <taxon>Eukaryota</taxon>
        <taxon>Fungi</taxon>
        <taxon>Dikarya</taxon>
        <taxon>Ascomycota</taxon>
        <taxon>Pezizomycotina</taxon>
        <taxon>Sordariomycetes</taxon>
        <taxon>Hypocreomycetidae</taxon>
        <taxon>Hypocreales</taxon>
        <taxon>Nectriaceae</taxon>
        <taxon>Fusarium</taxon>
        <taxon>Fusarium tricinctum species complex</taxon>
    </lineage>
</organism>
<accession>A0A8K0W9Q2</accession>
<comment type="caution">
    <text evidence="1">The sequence shown here is derived from an EMBL/GenBank/DDBJ whole genome shotgun (WGS) entry which is preliminary data.</text>
</comment>
<evidence type="ECO:0000313" key="2">
    <source>
        <dbReference type="Proteomes" id="UP000813427"/>
    </source>
</evidence>
<dbReference type="Proteomes" id="UP000813427">
    <property type="component" value="Unassembled WGS sequence"/>
</dbReference>
<keyword evidence="2" id="KW-1185">Reference proteome</keyword>
<protein>
    <submittedName>
        <fullName evidence="1">Uncharacterized protein</fullName>
    </submittedName>
</protein>
<reference evidence="1" key="1">
    <citation type="journal article" date="2021" name="Nat. Commun.">
        <title>Genetic determinants of endophytism in the Arabidopsis root mycobiome.</title>
        <authorList>
            <person name="Mesny F."/>
            <person name="Miyauchi S."/>
            <person name="Thiergart T."/>
            <person name="Pickel B."/>
            <person name="Atanasova L."/>
            <person name="Karlsson M."/>
            <person name="Huettel B."/>
            <person name="Barry K.W."/>
            <person name="Haridas S."/>
            <person name="Chen C."/>
            <person name="Bauer D."/>
            <person name="Andreopoulos W."/>
            <person name="Pangilinan J."/>
            <person name="LaButti K."/>
            <person name="Riley R."/>
            <person name="Lipzen A."/>
            <person name="Clum A."/>
            <person name="Drula E."/>
            <person name="Henrissat B."/>
            <person name="Kohler A."/>
            <person name="Grigoriev I.V."/>
            <person name="Martin F.M."/>
            <person name="Hacquard S."/>
        </authorList>
    </citation>
    <scope>NUCLEOTIDE SEQUENCE</scope>
    <source>
        <strain evidence="1">MPI-SDFR-AT-0068</strain>
    </source>
</reference>
<name>A0A8K0W9Q2_9HYPO</name>